<proteinExistence type="predicted"/>
<accession>A0A3M6UD75</accession>
<keyword evidence="2" id="KW-0732">Signal</keyword>
<evidence type="ECO:0008006" key="5">
    <source>
        <dbReference type="Google" id="ProtNLM"/>
    </source>
</evidence>
<evidence type="ECO:0000256" key="2">
    <source>
        <dbReference type="SAM" id="SignalP"/>
    </source>
</evidence>
<dbReference type="EMBL" id="RCHS01001748">
    <property type="protein sequence ID" value="RMX51585.1"/>
    <property type="molecule type" value="Genomic_DNA"/>
</dbReference>
<comment type="caution">
    <text evidence="3">The sequence shown here is derived from an EMBL/GenBank/DDBJ whole genome shotgun (WGS) entry which is preliminary data.</text>
</comment>
<dbReference type="Gene3D" id="2.10.80.10">
    <property type="entry name" value="Lipase, subunit A"/>
    <property type="match status" value="1"/>
</dbReference>
<gene>
    <name evidence="3" type="ORF">pdam_00017721</name>
</gene>
<feature type="signal peptide" evidence="2">
    <location>
        <begin position="1"/>
        <end position="22"/>
    </location>
</feature>
<dbReference type="Proteomes" id="UP000275408">
    <property type="component" value="Unassembled WGS sequence"/>
</dbReference>
<organism evidence="3 4">
    <name type="scientific">Pocillopora damicornis</name>
    <name type="common">Cauliflower coral</name>
    <name type="synonym">Millepora damicornis</name>
    <dbReference type="NCBI Taxonomy" id="46731"/>
    <lineage>
        <taxon>Eukaryota</taxon>
        <taxon>Metazoa</taxon>
        <taxon>Cnidaria</taxon>
        <taxon>Anthozoa</taxon>
        <taxon>Hexacorallia</taxon>
        <taxon>Scleractinia</taxon>
        <taxon>Astrocoeniina</taxon>
        <taxon>Pocilloporidae</taxon>
        <taxon>Pocillopora</taxon>
    </lineage>
</organism>
<feature type="region of interest" description="Disordered" evidence="1">
    <location>
        <begin position="202"/>
        <end position="223"/>
    </location>
</feature>
<evidence type="ECO:0000313" key="4">
    <source>
        <dbReference type="Proteomes" id="UP000275408"/>
    </source>
</evidence>
<evidence type="ECO:0000313" key="3">
    <source>
        <dbReference type="EMBL" id="RMX51585.1"/>
    </source>
</evidence>
<evidence type="ECO:0000256" key="1">
    <source>
        <dbReference type="SAM" id="MobiDB-lite"/>
    </source>
</evidence>
<dbReference type="AlphaFoldDB" id="A0A3M6UD75"/>
<keyword evidence="4" id="KW-1185">Reference proteome</keyword>
<protein>
    <recommendedName>
        <fullName evidence="5">Dickkopf N-terminal cysteine-rich domain-containing protein</fullName>
    </recommendedName>
</protein>
<sequence length="223" mass="26009">MDILRGLLFIIALHHSTFYTHADQTSIKKNKSVNKPHGRHVANKRGWSTLFDPHGGNSSYPNISTAVHLRQNVSQTEATIASLHPVETIRGEKKRKRRRKKNMKKMLKKLRSGSLVGHKESPSTKRKCRNWSQCKKDECCIRYSVNRGFCKRRPQKGQRCKPVLLPGLRDCPCDEGLTCTRYRTTKWGQKKHRCERLRISEEEEKEQRYSTGLNKRTNKRNTK</sequence>
<dbReference type="OrthoDB" id="5960595at2759"/>
<name>A0A3M6UD75_POCDA</name>
<feature type="chain" id="PRO_5018177340" description="Dickkopf N-terminal cysteine-rich domain-containing protein" evidence="2">
    <location>
        <begin position="23"/>
        <end position="223"/>
    </location>
</feature>
<reference evidence="3 4" key="1">
    <citation type="journal article" date="2018" name="Sci. Rep.">
        <title>Comparative analysis of the Pocillopora damicornis genome highlights role of immune system in coral evolution.</title>
        <authorList>
            <person name="Cunning R."/>
            <person name="Bay R.A."/>
            <person name="Gillette P."/>
            <person name="Baker A.C."/>
            <person name="Traylor-Knowles N."/>
        </authorList>
    </citation>
    <scope>NUCLEOTIDE SEQUENCE [LARGE SCALE GENOMIC DNA]</scope>
    <source>
        <strain evidence="3">RSMAS</strain>
        <tissue evidence="3">Whole animal</tissue>
    </source>
</reference>